<name>A0A9D4RC36_DREPO</name>
<proteinExistence type="predicted"/>
<gene>
    <name evidence="1" type="ORF">DPMN_023773</name>
</gene>
<dbReference type="Proteomes" id="UP000828390">
    <property type="component" value="Unassembled WGS sequence"/>
</dbReference>
<evidence type="ECO:0000313" key="1">
    <source>
        <dbReference type="EMBL" id="KAH3860850.1"/>
    </source>
</evidence>
<dbReference type="EMBL" id="JAIWYP010000002">
    <property type="protein sequence ID" value="KAH3860850.1"/>
    <property type="molecule type" value="Genomic_DNA"/>
</dbReference>
<keyword evidence="2" id="KW-1185">Reference proteome</keyword>
<organism evidence="1 2">
    <name type="scientific">Dreissena polymorpha</name>
    <name type="common">Zebra mussel</name>
    <name type="synonym">Mytilus polymorpha</name>
    <dbReference type="NCBI Taxonomy" id="45954"/>
    <lineage>
        <taxon>Eukaryota</taxon>
        <taxon>Metazoa</taxon>
        <taxon>Spiralia</taxon>
        <taxon>Lophotrochozoa</taxon>
        <taxon>Mollusca</taxon>
        <taxon>Bivalvia</taxon>
        <taxon>Autobranchia</taxon>
        <taxon>Heteroconchia</taxon>
        <taxon>Euheterodonta</taxon>
        <taxon>Imparidentia</taxon>
        <taxon>Neoheterodontei</taxon>
        <taxon>Myida</taxon>
        <taxon>Dreissenoidea</taxon>
        <taxon>Dreissenidae</taxon>
        <taxon>Dreissena</taxon>
    </lineage>
</organism>
<evidence type="ECO:0000313" key="2">
    <source>
        <dbReference type="Proteomes" id="UP000828390"/>
    </source>
</evidence>
<dbReference type="AlphaFoldDB" id="A0A9D4RC36"/>
<sequence>MQLGKERAVITPAKIENWFHELRSFLKDEVQDPDLIRDPSRLYYADETGFPLCPKSGKVLSMKGAKHVYNYTSSNESQIPCLRQRSRTLYQASHCVPG</sequence>
<comment type="caution">
    <text evidence="1">The sequence shown here is derived from an EMBL/GenBank/DDBJ whole genome shotgun (WGS) entry which is preliminary data.</text>
</comment>
<reference evidence="1" key="2">
    <citation type="submission" date="2020-11" db="EMBL/GenBank/DDBJ databases">
        <authorList>
            <person name="McCartney M.A."/>
            <person name="Auch B."/>
            <person name="Kono T."/>
            <person name="Mallez S."/>
            <person name="Becker A."/>
            <person name="Gohl D.M."/>
            <person name="Silverstein K.A.T."/>
            <person name="Koren S."/>
            <person name="Bechman K.B."/>
            <person name="Herman A."/>
            <person name="Abrahante J.E."/>
            <person name="Garbe J."/>
        </authorList>
    </citation>
    <scope>NUCLEOTIDE SEQUENCE</scope>
    <source>
        <strain evidence="1">Duluth1</strain>
        <tissue evidence="1">Whole animal</tissue>
    </source>
</reference>
<accession>A0A9D4RC36</accession>
<protein>
    <submittedName>
        <fullName evidence="1">Uncharacterized protein</fullName>
    </submittedName>
</protein>
<reference evidence="1" key="1">
    <citation type="journal article" date="2019" name="bioRxiv">
        <title>The Genome of the Zebra Mussel, Dreissena polymorpha: A Resource for Invasive Species Research.</title>
        <authorList>
            <person name="McCartney M.A."/>
            <person name="Auch B."/>
            <person name="Kono T."/>
            <person name="Mallez S."/>
            <person name="Zhang Y."/>
            <person name="Obille A."/>
            <person name="Becker A."/>
            <person name="Abrahante J.E."/>
            <person name="Garbe J."/>
            <person name="Badalamenti J.P."/>
            <person name="Herman A."/>
            <person name="Mangelson H."/>
            <person name="Liachko I."/>
            <person name="Sullivan S."/>
            <person name="Sone E.D."/>
            <person name="Koren S."/>
            <person name="Silverstein K.A.T."/>
            <person name="Beckman K.B."/>
            <person name="Gohl D.M."/>
        </authorList>
    </citation>
    <scope>NUCLEOTIDE SEQUENCE</scope>
    <source>
        <strain evidence="1">Duluth1</strain>
        <tissue evidence="1">Whole animal</tissue>
    </source>
</reference>